<evidence type="ECO:0000313" key="1">
    <source>
        <dbReference type="EMBL" id="EJW84967.1"/>
    </source>
</evidence>
<dbReference type="InterPro" id="IPR029149">
    <property type="entry name" value="Creatin/AminoP/Spt16_N"/>
</dbReference>
<organism evidence="1 2">
    <name type="scientific">Wuchereria bancrofti</name>
    <dbReference type="NCBI Taxonomy" id="6293"/>
    <lineage>
        <taxon>Eukaryota</taxon>
        <taxon>Metazoa</taxon>
        <taxon>Ecdysozoa</taxon>
        <taxon>Nematoda</taxon>
        <taxon>Chromadorea</taxon>
        <taxon>Rhabditida</taxon>
        <taxon>Spirurina</taxon>
        <taxon>Spiruromorpha</taxon>
        <taxon>Filarioidea</taxon>
        <taxon>Onchocercidae</taxon>
        <taxon>Wuchereria</taxon>
    </lineage>
</organism>
<protein>
    <submittedName>
        <fullName evidence="1">Uncharacterized protein</fullName>
    </submittedName>
</protein>
<dbReference type="Gene3D" id="3.40.350.10">
    <property type="entry name" value="Creatinase/prolidase N-terminal domain"/>
    <property type="match status" value="1"/>
</dbReference>
<dbReference type="EMBL" id="ADBV01001373">
    <property type="protein sequence ID" value="EJW84967.1"/>
    <property type="molecule type" value="Genomic_DNA"/>
</dbReference>
<evidence type="ECO:0000313" key="2">
    <source>
        <dbReference type="Proteomes" id="UP000004810"/>
    </source>
</evidence>
<name>J9F634_WUCBA</name>
<comment type="caution">
    <text evidence="1">The sequence shown here is derived from an EMBL/GenBank/DDBJ whole genome shotgun (WGS) entry which is preliminary data.</text>
</comment>
<gene>
    <name evidence="1" type="ORF">WUBG_04124</name>
</gene>
<dbReference type="AlphaFoldDB" id="J9F634"/>
<proteinExistence type="predicted"/>
<dbReference type="Proteomes" id="UP000004810">
    <property type="component" value="Unassembled WGS sequence"/>
</dbReference>
<sequence length="41" mass="4772">MVWTDGRYFIQAQTELEPGWKLMKDGIPNAISTTDWNICIK</sequence>
<accession>J9F634</accession>
<reference evidence="2" key="1">
    <citation type="submission" date="2012-08" db="EMBL/GenBank/DDBJ databases">
        <title>The Genome Sequence of Wuchereria bancrofti.</title>
        <authorList>
            <person name="Nutman T.B."/>
            <person name="Fink D.L."/>
            <person name="Russ C."/>
            <person name="Young S."/>
            <person name="Zeng Q."/>
            <person name="Koehrsen M."/>
            <person name="Alvarado L."/>
            <person name="Berlin A."/>
            <person name="Chapman S.B."/>
            <person name="Chen Z."/>
            <person name="Freedman E."/>
            <person name="Gellesch M."/>
            <person name="Goldberg J."/>
            <person name="Griggs A."/>
            <person name="Gujja S."/>
            <person name="Heilman E.R."/>
            <person name="Heiman D."/>
            <person name="Hepburn T."/>
            <person name="Howarth C."/>
            <person name="Jen D."/>
            <person name="Larson L."/>
            <person name="Lewis B."/>
            <person name="Mehta T."/>
            <person name="Park D."/>
            <person name="Pearson M."/>
            <person name="Roberts A."/>
            <person name="Saif S."/>
            <person name="Shea T."/>
            <person name="Shenoy N."/>
            <person name="Sisk P."/>
            <person name="Stolte C."/>
            <person name="Sykes S."/>
            <person name="Walk T."/>
            <person name="White J."/>
            <person name="Yandava C."/>
            <person name="Haas B."/>
            <person name="Henn M.R."/>
            <person name="Nusbaum C."/>
            <person name="Birren B."/>
        </authorList>
    </citation>
    <scope>NUCLEOTIDE SEQUENCE [LARGE SCALE GENOMIC DNA]</scope>
    <source>
        <strain evidence="2">NA</strain>
    </source>
</reference>